<evidence type="ECO:0000256" key="9">
    <source>
        <dbReference type="ARBA" id="ARBA00022989"/>
    </source>
</evidence>
<keyword evidence="8" id="KW-0735">Signal-anchor</keyword>
<keyword evidence="5" id="KW-0812">Transmembrane</keyword>
<evidence type="ECO:0000256" key="13">
    <source>
        <dbReference type="ARBA" id="ARBA00023180"/>
    </source>
</evidence>
<keyword evidence="6" id="KW-0479">Metal-binding</keyword>
<dbReference type="KEGG" id="pgs:CPT03_02225"/>
<evidence type="ECO:0000313" key="16">
    <source>
        <dbReference type="Proteomes" id="UP000223749"/>
    </source>
</evidence>
<keyword evidence="9" id="KW-1133">Transmembrane helix</keyword>
<keyword evidence="7" id="KW-0256">Endoplasmic reticulum</keyword>
<reference evidence="15 16" key="1">
    <citation type="submission" date="2017-10" db="EMBL/GenBank/DDBJ databases">
        <title>Whole genome of Pedobacter ginsengisoli T01R-27 isolated from tomato rhizosphere.</title>
        <authorList>
            <person name="Weon H.-Y."/>
            <person name="Lee S.A."/>
            <person name="Sang M.K."/>
            <person name="Song J."/>
        </authorList>
    </citation>
    <scope>NUCLEOTIDE SEQUENCE [LARGE SCALE GENOMIC DNA]</scope>
    <source>
        <strain evidence="15 16">T01R-27</strain>
    </source>
</reference>
<dbReference type="GO" id="GO:0050650">
    <property type="term" value="P:chondroitin sulfate proteoglycan biosynthetic process"/>
    <property type="evidence" value="ECO:0007669"/>
    <property type="project" value="TreeGrafter"/>
</dbReference>
<keyword evidence="13" id="KW-0325">Glycoprotein</keyword>
<dbReference type="PANTHER" id="PTHR46025:SF3">
    <property type="entry name" value="XYLOSYLTRANSFERASE OXT"/>
    <property type="match status" value="1"/>
</dbReference>
<keyword evidence="4" id="KW-0808">Transferase</keyword>
<dbReference type="OrthoDB" id="7943907at2"/>
<evidence type="ECO:0000256" key="8">
    <source>
        <dbReference type="ARBA" id="ARBA00022968"/>
    </source>
</evidence>
<dbReference type="PANTHER" id="PTHR46025">
    <property type="entry name" value="XYLOSYLTRANSFERASE OXT"/>
    <property type="match status" value="1"/>
</dbReference>
<evidence type="ECO:0000256" key="14">
    <source>
        <dbReference type="ARBA" id="ARBA00042865"/>
    </source>
</evidence>
<dbReference type="InterPro" id="IPR003406">
    <property type="entry name" value="Glyco_trans_14"/>
</dbReference>
<dbReference type="Proteomes" id="UP000223749">
    <property type="component" value="Chromosome"/>
</dbReference>
<gene>
    <name evidence="15" type="ORF">CPT03_02225</name>
</gene>
<dbReference type="InterPro" id="IPR043538">
    <property type="entry name" value="XYLT"/>
</dbReference>
<evidence type="ECO:0000256" key="12">
    <source>
        <dbReference type="ARBA" id="ARBA00023157"/>
    </source>
</evidence>
<evidence type="ECO:0000256" key="2">
    <source>
        <dbReference type="ARBA" id="ARBA00004648"/>
    </source>
</evidence>
<evidence type="ECO:0000256" key="6">
    <source>
        <dbReference type="ARBA" id="ARBA00022723"/>
    </source>
</evidence>
<organism evidence="15 16">
    <name type="scientific">Pedobacter ginsengisoli</name>
    <dbReference type="NCBI Taxonomy" id="363852"/>
    <lineage>
        <taxon>Bacteria</taxon>
        <taxon>Pseudomonadati</taxon>
        <taxon>Bacteroidota</taxon>
        <taxon>Sphingobacteriia</taxon>
        <taxon>Sphingobacteriales</taxon>
        <taxon>Sphingobacteriaceae</taxon>
        <taxon>Pedobacter</taxon>
    </lineage>
</organism>
<dbReference type="RefSeq" id="WP_099437315.1">
    <property type="nucleotide sequence ID" value="NZ_CP024091.1"/>
</dbReference>
<proteinExistence type="predicted"/>
<keyword evidence="16" id="KW-1185">Reference proteome</keyword>
<dbReference type="Pfam" id="PF02485">
    <property type="entry name" value="Branch"/>
    <property type="match status" value="1"/>
</dbReference>
<keyword evidence="3" id="KW-0328">Glycosyltransferase</keyword>
<evidence type="ECO:0000313" key="15">
    <source>
        <dbReference type="EMBL" id="ATP55362.1"/>
    </source>
</evidence>
<dbReference type="AlphaFoldDB" id="A0A2D1U162"/>
<dbReference type="GO" id="GO:0046872">
    <property type="term" value="F:metal ion binding"/>
    <property type="evidence" value="ECO:0007669"/>
    <property type="project" value="UniProtKB-KW"/>
</dbReference>
<protein>
    <recommendedName>
        <fullName evidence="14">Peptide O-xylosyltransferase</fullName>
    </recommendedName>
</protein>
<keyword evidence="10" id="KW-0333">Golgi apparatus</keyword>
<comment type="subcellular location">
    <subcellularLocation>
        <location evidence="2">Endoplasmic reticulum membrane</location>
        <topology evidence="2">Single-pass type II membrane protein</topology>
    </subcellularLocation>
    <subcellularLocation>
        <location evidence="1">Golgi apparatus membrane</location>
        <topology evidence="1">Single-pass type II membrane protein</topology>
    </subcellularLocation>
</comment>
<dbReference type="EMBL" id="CP024091">
    <property type="protein sequence ID" value="ATP55362.1"/>
    <property type="molecule type" value="Genomic_DNA"/>
</dbReference>
<dbReference type="GO" id="GO:0030158">
    <property type="term" value="F:protein xylosyltransferase activity"/>
    <property type="evidence" value="ECO:0007669"/>
    <property type="project" value="InterPro"/>
</dbReference>
<sequence length="298" mass="34914">MKIAYLILAHQNISQLALLIDLLTYENHNYCFLHLDARVYSPSAIKQLKKETKSKNWHSITGRSYINWGGFSMVEATLNLLIDALNFKTKEFDYVSLHSGMDLPIKNNQQIEKYLITNHGKQFIDYFELPNYKNWGGNGGLDRVNYYWLIDELGVIEAQKIVDAQKAIKMEKPQSGFSAKIYGGSQWWTITSDCAKYIINFLNDTPRFYHFFKYAYIADELFFQTIILNSPHKHQVENNNLRVIDWKSGPNYPKIFNINDIENLEFTTSLFARKFDVRYDEQIIVYLKNKIHASSYPN</sequence>
<keyword evidence="12" id="KW-1015">Disulfide bond</keyword>
<evidence type="ECO:0000256" key="7">
    <source>
        <dbReference type="ARBA" id="ARBA00022824"/>
    </source>
</evidence>
<name>A0A2D1U162_9SPHI</name>
<evidence type="ECO:0000256" key="3">
    <source>
        <dbReference type="ARBA" id="ARBA00022676"/>
    </source>
</evidence>
<evidence type="ECO:0000256" key="1">
    <source>
        <dbReference type="ARBA" id="ARBA00004323"/>
    </source>
</evidence>
<keyword evidence="11" id="KW-0472">Membrane</keyword>
<evidence type="ECO:0000256" key="4">
    <source>
        <dbReference type="ARBA" id="ARBA00022679"/>
    </source>
</evidence>
<evidence type="ECO:0000256" key="11">
    <source>
        <dbReference type="ARBA" id="ARBA00023136"/>
    </source>
</evidence>
<evidence type="ECO:0000256" key="5">
    <source>
        <dbReference type="ARBA" id="ARBA00022692"/>
    </source>
</evidence>
<accession>A0A2D1U162</accession>
<dbReference type="GO" id="GO:0016020">
    <property type="term" value="C:membrane"/>
    <property type="evidence" value="ECO:0007669"/>
    <property type="project" value="InterPro"/>
</dbReference>
<dbReference type="GO" id="GO:0015012">
    <property type="term" value="P:heparan sulfate proteoglycan biosynthetic process"/>
    <property type="evidence" value="ECO:0007669"/>
    <property type="project" value="TreeGrafter"/>
</dbReference>
<evidence type="ECO:0000256" key="10">
    <source>
        <dbReference type="ARBA" id="ARBA00023034"/>
    </source>
</evidence>